<dbReference type="EMBL" id="JAFHKK010000017">
    <property type="protein sequence ID" value="MBN2964797.1"/>
    <property type="molecule type" value="Genomic_DNA"/>
</dbReference>
<name>A0ABS2WT05_9BACT</name>
<evidence type="ECO:0000313" key="3">
    <source>
        <dbReference type="Proteomes" id="UP000703590"/>
    </source>
</evidence>
<sequence length="65" mass="7752">MKIERKEYEKEKEAIIAEVEEVFHNRMRIFTWDVPENDALVAAEFIIKAMQEAIDRLKKEKKGQS</sequence>
<reference evidence="2" key="2">
    <citation type="submission" date="2021-02" db="EMBL/GenBank/DDBJ databases">
        <authorList>
            <person name="Merkel A.Y."/>
        </authorList>
    </citation>
    <scope>NUCLEOTIDE SEQUENCE</scope>
    <source>
        <strain evidence="2">T05b</strain>
    </source>
</reference>
<protein>
    <submittedName>
        <fullName evidence="2">Uncharacterized protein</fullName>
    </submittedName>
</protein>
<accession>A0ABS2WT05</accession>
<keyword evidence="1" id="KW-0175">Coiled coil</keyword>
<dbReference type="RefSeq" id="WP_205459344.1">
    <property type="nucleotide sequence ID" value="NZ_JAFHKK010000017.1"/>
</dbReference>
<feature type="coiled-coil region" evidence="1">
    <location>
        <begin position="5"/>
        <end position="60"/>
    </location>
</feature>
<keyword evidence="3" id="KW-1185">Reference proteome</keyword>
<comment type="caution">
    <text evidence="2">The sequence shown here is derived from an EMBL/GenBank/DDBJ whole genome shotgun (WGS) entry which is preliminary data.</text>
</comment>
<reference evidence="2" key="1">
    <citation type="submission" date="2021-02" db="EMBL/GenBank/DDBJ databases">
        <title>Sulfurospirillum tamanensis sp. nov.</title>
        <authorList>
            <person name="Frolova A."/>
            <person name="Merkel A."/>
            <person name="Slobodkin A."/>
        </authorList>
    </citation>
    <scope>NUCLEOTIDE SEQUENCE</scope>
    <source>
        <strain evidence="2">T05b</strain>
    </source>
</reference>
<dbReference type="Proteomes" id="UP000703590">
    <property type="component" value="Unassembled WGS sequence"/>
</dbReference>
<evidence type="ECO:0000256" key="1">
    <source>
        <dbReference type="SAM" id="Coils"/>
    </source>
</evidence>
<organism evidence="2 3">
    <name type="scientific">Sulfurospirillum tamanense</name>
    <dbReference type="NCBI Taxonomy" id="2813362"/>
    <lineage>
        <taxon>Bacteria</taxon>
        <taxon>Pseudomonadati</taxon>
        <taxon>Campylobacterota</taxon>
        <taxon>Epsilonproteobacteria</taxon>
        <taxon>Campylobacterales</taxon>
        <taxon>Sulfurospirillaceae</taxon>
        <taxon>Sulfurospirillum</taxon>
    </lineage>
</organism>
<evidence type="ECO:0000313" key="2">
    <source>
        <dbReference type="EMBL" id="MBN2964797.1"/>
    </source>
</evidence>
<gene>
    <name evidence="2" type="ORF">JWV37_08385</name>
</gene>
<proteinExistence type="predicted"/>